<dbReference type="SMART" id="SM00184">
    <property type="entry name" value="RING"/>
    <property type="match status" value="1"/>
</dbReference>
<feature type="compositionally biased region" description="Low complexity" evidence="6">
    <location>
        <begin position="353"/>
        <end position="372"/>
    </location>
</feature>
<dbReference type="AlphaFoldDB" id="A0A315UN57"/>
<sequence>MASRLEEDLCCPVCCDVYKGPVILPCSHSFCKDCLQTCWRVRAGRSCPVCRKRSATDAPPCNLALKNLCESFLQQREQKNRSSTGSGGSTGTQISAQQPHRNTGLLDRCRLSESQSRDGLQEQNHRAGETRTRTGSRTRSGSAGSHLEDGSGQVHLFERQLLVVLRRVFGKRLRSLNTETDVTMVTPSSGTASAPLPHLLLCILPLPPSPLFLPQNLPPPLPPPSSLRNLQNSETISPRDKRLRLKQEVDSGQEVVIVLCEHRTRSEHFVKQQAAGSVGFYLLLELLQDIAHGPVVVQDQTVSLSKLKVTVEVCRPLTSKLLLTVQDDGLLLQNIIISSGNDLDRSRRVRFISAPASPRSRPSSSGRARPSGLGEKVSSAAPLLYLRHVEEQRDGVVEVGVGASGVDPEMPENREESRAGEQDAGNQEDVPEDWTV</sequence>
<feature type="region of interest" description="Disordered" evidence="6">
    <location>
        <begin position="114"/>
        <end position="151"/>
    </location>
</feature>
<organism evidence="8 9">
    <name type="scientific">Gambusia affinis</name>
    <name type="common">Western mosquitofish</name>
    <name type="synonym">Heterandria affinis</name>
    <dbReference type="NCBI Taxonomy" id="33528"/>
    <lineage>
        <taxon>Eukaryota</taxon>
        <taxon>Metazoa</taxon>
        <taxon>Chordata</taxon>
        <taxon>Craniata</taxon>
        <taxon>Vertebrata</taxon>
        <taxon>Euteleostomi</taxon>
        <taxon>Actinopterygii</taxon>
        <taxon>Neopterygii</taxon>
        <taxon>Teleostei</taxon>
        <taxon>Neoteleostei</taxon>
        <taxon>Acanthomorphata</taxon>
        <taxon>Ovalentaria</taxon>
        <taxon>Atherinomorphae</taxon>
        <taxon>Cyprinodontiformes</taxon>
        <taxon>Poeciliidae</taxon>
        <taxon>Poeciliinae</taxon>
        <taxon>Gambusia</taxon>
    </lineage>
</organism>
<evidence type="ECO:0000256" key="5">
    <source>
        <dbReference type="PROSITE-ProRule" id="PRU00175"/>
    </source>
</evidence>
<feature type="compositionally biased region" description="Basic and acidic residues" evidence="6">
    <location>
        <begin position="411"/>
        <end position="421"/>
    </location>
</feature>
<dbReference type="Proteomes" id="UP000250572">
    <property type="component" value="Unassembled WGS sequence"/>
</dbReference>
<feature type="compositionally biased region" description="Basic and acidic residues" evidence="6">
    <location>
        <begin position="114"/>
        <end position="132"/>
    </location>
</feature>
<dbReference type="InterPro" id="IPR050143">
    <property type="entry name" value="TRIM/RBCC"/>
</dbReference>
<dbReference type="InterPro" id="IPR018957">
    <property type="entry name" value="Znf_C3HC4_RING-type"/>
</dbReference>
<evidence type="ECO:0000256" key="4">
    <source>
        <dbReference type="ARBA" id="ARBA00022833"/>
    </source>
</evidence>
<keyword evidence="9" id="KW-1185">Reference proteome</keyword>
<evidence type="ECO:0000256" key="6">
    <source>
        <dbReference type="SAM" id="MobiDB-lite"/>
    </source>
</evidence>
<dbReference type="InterPro" id="IPR017907">
    <property type="entry name" value="Znf_RING_CS"/>
</dbReference>
<feature type="region of interest" description="Disordered" evidence="6">
    <location>
        <begin position="79"/>
        <end position="102"/>
    </location>
</feature>
<dbReference type="Pfam" id="PF00097">
    <property type="entry name" value="zf-C3HC4"/>
    <property type="match status" value="1"/>
</dbReference>
<dbReference type="PANTHER" id="PTHR24103">
    <property type="entry name" value="E3 UBIQUITIN-PROTEIN LIGASE TRIM"/>
    <property type="match status" value="1"/>
</dbReference>
<keyword evidence="3 5" id="KW-0863">Zinc-finger</keyword>
<dbReference type="InterPro" id="IPR001841">
    <property type="entry name" value="Znf_RING"/>
</dbReference>
<keyword evidence="4" id="KW-0862">Zinc</keyword>
<dbReference type="SUPFAM" id="SSF57850">
    <property type="entry name" value="RING/U-box"/>
    <property type="match status" value="1"/>
</dbReference>
<evidence type="ECO:0000256" key="2">
    <source>
        <dbReference type="ARBA" id="ARBA00022723"/>
    </source>
</evidence>
<evidence type="ECO:0000313" key="9">
    <source>
        <dbReference type="Proteomes" id="UP000250572"/>
    </source>
</evidence>
<proteinExistence type="inferred from homology"/>
<dbReference type="GO" id="GO:0008270">
    <property type="term" value="F:zinc ion binding"/>
    <property type="evidence" value="ECO:0007669"/>
    <property type="project" value="UniProtKB-KW"/>
</dbReference>
<feature type="region of interest" description="Disordered" evidence="6">
    <location>
        <begin position="353"/>
        <end position="376"/>
    </location>
</feature>
<dbReference type="EMBL" id="NHOQ01002915">
    <property type="protein sequence ID" value="PWA13882.1"/>
    <property type="molecule type" value="Genomic_DNA"/>
</dbReference>
<feature type="region of interest" description="Disordered" evidence="6">
    <location>
        <begin position="397"/>
        <end position="436"/>
    </location>
</feature>
<accession>A0A315UN57</accession>
<dbReference type="PROSITE" id="PS00518">
    <property type="entry name" value="ZF_RING_1"/>
    <property type="match status" value="1"/>
</dbReference>
<comment type="caution">
    <text evidence="8">The sequence shown here is derived from an EMBL/GenBank/DDBJ whole genome shotgun (WGS) entry which is preliminary data.</text>
</comment>
<dbReference type="InterPro" id="IPR013083">
    <property type="entry name" value="Znf_RING/FYVE/PHD"/>
</dbReference>
<evidence type="ECO:0000313" key="8">
    <source>
        <dbReference type="EMBL" id="PWA13882.1"/>
    </source>
</evidence>
<keyword evidence="2" id="KW-0479">Metal-binding</keyword>
<protein>
    <recommendedName>
        <fullName evidence="7">RING-type domain-containing protein</fullName>
    </recommendedName>
</protein>
<feature type="domain" description="RING-type" evidence="7">
    <location>
        <begin position="11"/>
        <end position="51"/>
    </location>
</feature>
<feature type="compositionally biased region" description="Low complexity" evidence="6">
    <location>
        <begin position="133"/>
        <end position="145"/>
    </location>
</feature>
<dbReference type="PROSITE" id="PS50089">
    <property type="entry name" value="ZF_RING_2"/>
    <property type="match status" value="1"/>
</dbReference>
<dbReference type="Gene3D" id="3.30.40.10">
    <property type="entry name" value="Zinc/RING finger domain, C3HC4 (zinc finger)"/>
    <property type="match status" value="1"/>
</dbReference>
<evidence type="ECO:0000256" key="1">
    <source>
        <dbReference type="ARBA" id="ARBA00008518"/>
    </source>
</evidence>
<name>A0A315UN57_GAMAF</name>
<evidence type="ECO:0000256" key="3">
    <source>
        <dbReference type="ARBA" id="ARBA00022771"/>
    </source>
</evidence>
<gene>
    <name evidence="8" type="ORF">CCH79_00019202</name>
</gene>
<feature type="compositionally biased region" description="Low complexity" evidence="6">
    <location>
        <begin position="397"/>
        <end position="406"/>
    </location>
</feature>
<dbReference type="STRING" id="33528.ENSGAFP00000030211"/>
<comment type="similarity">
    <text evidence="1">Belongs to the TRIM/RBCC family.</text>
</comment>
<evidence type="ECO:0000259" key="7">
    <source>
        <dbReference type="PROSITE" id="PS50089"/>
    </source>
</evidence>
<reference evidence="8 9" key="1">
    <citation type="journal article" date="2018" name="G3 (Bethesda)">
        <title>A High-Quality Reference Genome for the Invasive Mosquitofish Gambusia affinis Using a Chicago Library.</title>
        <authorList>
            <person name="Hoffberg S.L."/>
            <person name="Troendle N.J."/>
            <person name="Glenn T.C."/>
            <person name="Mahmud O."/>
            <person name="Louha S."/>
            <person name="Chalopin D."/>
            <person name="Bennetzen J.L."/>
            <person name="Mauricio R."/>
        </authorList>
    </citation>
    <scope>NUCLEOTIDE SEQUENCE [LARGE SCALE GENOMIC DNA]</scope>
    <source>
        <strain evidence="8">NE01/NJP1002.9</strain>
        <tissue evidence="8">Muscle</tissue>
    </source>
</reference>